<feature type="compositionally biased region" description="Basic and acidic residues" evidence="1">
    <location>
        <begin position="173"/>
        <end position="189"/>
    </location>
</feature>
<dbReference type="InterPro" id="IPR039136">
    <property type="entry name" value="NUFIP1-like"/>
</dbReference>
<evidence type="ECO:0000313" key="3">
    <source>
        <dbReference type="EMBL" id="KIO08195.1"/>
    </source>
</evidence>
<dbReference type="GO" id="GO:0000492">
    <property type="term" value="P:box C/D snoRNP assembly"/>
    <property type="evidence" value="ECO:0007669"/>
    <property type="project" value="TreeGrafter"/>
</dbReference>
<keyword evidence="4" id="KW-1185">Reference proteome</keyword>
<dbReference type="STRING" id="870435.A0A0C3P520"/>
<reference evidence="4" key="2">
    <citation type="submission" date="2015-01" db="EMBL/GenBank/DDBJ databases">
        <title>Evolutionary Origins and Diversification of the Mycorrhizal Mutualists.</title>
        <authorList>
            <consortium name="DOE Joint Genome Institute"/>
            <consortium name="Mycorrhizal Genomics Consortium"/>
            <person name="Kohler A."/>
            <person name="Kuo A."/>
            <person name="Nagy L.G."/>
            <person name="Floudas D."/>
            <person name="Copeland A."/>
            <person name="Barry K.W."/>
            <person name="Cichocki N."/>
            <person name="Veneault-Fourrey C."/>
            <person name="LaButti K."/>
            <person name="Lindquist E.A."/>
            <person name="Lipzen A."/>
            <person name="Lundell T."/>
            <person name="Morin E."/>
            <person name="Murat C."/>
            <person name="Riley R."/>
            <person name="Ohm R."/>
            <person name="Sun H."/>
            <person name="Tunlid A."/>
            <person name="Henrissat B."/>
            <person name="Grigoriev I.V."/>
            <person name="Hibbett D.S."/>
            <person name="Martin F."/>
        </authorList>
    </citation>
    <scope>NUCLEOTIDE SEQUENCE [LARGE SCALE GENOMIC DNA]</scope>
    <source>
        <strain evidence="4">Marx 270</strain>
    </source>
</reference>
<name>A0A0C3P520_PISTI</name>
<feature type="region of interest" description="Disordered" evidence="1">
    <location>
        <begin position="171"/>
        <end position="247"/>
    </location>
</feature>
<dbReference type="Proteomes" id="UP000054217">
    <property type="component" value="Unassembled WGS sequence"/>
</dbReference>
<gene>
    <name evidence="3" type="ORF">M404DRAFT_14289</name>
</gene>
<dbReference type="InParanoid" id="A0A0C3P520"/>
<dbReference type="GO" id="GO:0005634">
    <property type="term" value="C:nucleus"/>
    <property type="evidence" value="ECO:0007669"/>
    <property type="project" value="TreeGrafter"/>
</dbReference>
<dbReference type="InterPro" id="IPR019496">
    <property type="entry name" value="NUFIP1_cons_dom"/>
</dbReference>
<dbReference type="GO" id="GO:0003723">
    <property type="term" value="F:RNA binding"/>
    <property type="evidence" value="ECO:0007669"/>
    <property type="project" value="InterPro"/>
</dbReference>
<dbReference type="EMBL" id="KN831957">
    <property type="protein sequence ID" value="KIO08195.1"/>
    <property type="molecule type" value="Genomic_DNA"/>
</dbReference>
<dbReference type="OrthoDB" id="273070at2759"/>
<evidence type="ECO:0000256" key="1">
    <source>
        <dbReference type="SAM" id="MobiDB-lite"/>
    </source>
</evidence>
<dbReference type="PANTHER" id="PTHR13309">
    <property type="entry name" value="NUCLEAR FRAGILE X MENTAL RETARDATION PROTEIN INTERACTING PROTEIN 1"/>
    <property type="match status" value="1"/>
</dbReference>
<feature type="region of interest" description="Disordered" evidence="1">
    <location>
        <begin position="362"/>
        <end position="395"/>
    </location>
</feature>
<organism evidence="3 4">
    <name type="scientific">Pisolithus tinctorius Marx 270</name>
    <dbReference type="NCBI Taxonomy" id="870435"/>
    <lineage>
        <taxon>Eukaryota</taxon>
        <taxon>Fungi</taxon>
        <taxon>Dikarya</taxon>
        <taxon>Basidiomycota</taxon>
        <taxon>Agaricomycotina</taxon>
        <taxon>Agaricomycetes</taxon>
        <taxon>Agaricomycetidae</taxon>
        <taxon>Boletales</taxon>
        <taxon>Sclerodermatineae</taxon>
        <taxon>Pisolithaceae</taxon>
        <taxon>Pisolithus</taxon>
    </lineage>
</organism>
<proteinExistence type="predicted"/>
<accession>A0A0C3P520</accession>
<dbReference type="Pfam" id="PF10453">
    <property type="entry name" value="NUFIP1"/>
    <property type="match status" value="1"/>
</dbReference>
<feature type="domain" description="FMR1-interacting protein 1 conserved" evidence="2">
    <location>
        <begin position="142"/>
        <end position="193"/>
    </location>
</feature>
<feature type="region of interest" description="Disordered" evidence="1">
    <location>
        <begin position="267"/>
        <end position="293"/>
    </location>
</feature>
<evidence type="ECO:0000259" key="2">
    <source>
        <dbReference type="Pfam" id="PF10453"/>
    </source>
</evidence>
<reference evidence="3 4" key="1">
    <citation type="submission" date="2014-04" db="EMBL/GenBank/DDBJ databases">
        <authorList>
            <consortium name="DOE Joint Genome Institute"/>
            <person name="Kuo A."/>
            <person name="Kohler A."/>
            <person name="Costa M.D."/>
            <person name="Nagy L.G."/>
            <person name="Floudas D."/>
            <person name="Copeland A."/>
            <person name="Barry K.W."/>
            <person name="Cichocki N."/>
            <person name="Veneault-Fourrey C."/>
            <person name="LaButti K."/>
            <person name="Lindquist E.A."/>
            <person name="Lipzen A."/>
            <person name="Lundell T."/>
            <person name="Morin E."/>
            <person name="Murat C."/>
            <person name="Sun H."/>
            <person name="Tunlid A."/>
            <person name="Henrissat B."/>
            <person name="Grigoriev I.V."/>
            <person name="Hibbett D.S."/>
            <person name="Martin F."/>
            <person name="Nordberg H.P."/>
            <person name="Cantor M.N."/>
            <person name="Hua S.X."/>
        </authorList>
    </citation>
    <scope>NUCLEOTIDE SEQUENCE [LARGE SCALE GENOMIC DNA]</scope>
    <source>
        <strain evidence="3 4">Marx 270</strain>
    </source>
</reference>
<dbReference type="HOGENOM" id="CLU_024455_0_0_1"/>
<protein>
    <recommendedName>
        <fullName evidence="2">FMR1-interacting protein 1 conserved domain-containing protein</fullName>
    </recommendedName>
</protein>
<dbReference type="PANTHER" id="PTHR13309:SF0">
    <property type="entry name" value="FMR1-INTERACTING PROTEIN NUFIP1"/>
    <property type="match status" value="1"/>
</dbReference>
<sequence>MTAALTNPYIQSYAPYGMTPHYYNAYVQASYNRSRPATTADGYTFSSTYTPRQDWTPANKPLPNASADHARPLPLAGKRVVTDPLKHGSWYQPGNFRCQRQGCPFTGSKKSVEIHMMDRHFIFPPGWDKNKKDDWDADPSLKGKPIPIQGTSLLLNTPEAVDAWITERRKRFPTSERVEEKKRKIEEAIARGQLTPEDMGMGRRKRRRDNHPTDGLSADRGKRSKRGIGSRQGPSGRRNGVPPTVNARESTDSAFVAPDELPQQIHVNADTDSGDEPPEETTSRAPPDCDLDSNLNRTEVLSVAPAKLLRAPPQPKKPPRTPFMSRPDLLRNLLLPEIRITVSNLSQAIRFLVDNDFLQEVEPSPGEGRERMIEVVASNNGTTTDKGDQAVHSSG</sequence>
<evidence type="ECO:0000313" key="4">
    <source>
        <dbReference type="Proteomes" id="UP000054217"/>
    </source>
</evidence>
<dbReference type="AlphaFoldDB" id="A0A0C3P520"/>